<protein>
    <submittedName>
        <fullName evidence="1">Uncharacterized protein</fullName>
    </submittedName>
</protein>
<dbReference type="OrthoDB" id="146245at2"/>
<gene>
    <name evidence="1" type="ORF">SAMN04488102_10756</name>
</gene>
<evidence type="ECO:0000313" key="1">
    <source>
        <dbReference type="EMBL" id="SFC45769.1"/>
    </source>
</evidence>
<proteinExistence type="predicted"/>
<dbReference type="STRING" id="753702.SAMN04488102_10756"/>
<accession>A0A1I1JAY4</accession>
<dbReference type="EMBL" id="FOLT01000007">
    <property type="protein sequence ID" value="SFC45769.1"/>
    <property type="molecule type" value="Genomic_DNA"/>
</dbReference>
<evidence type="ECO:0000313" key="2">
    <source>
        <dbReference type="Proteomes" id="UP000199612"/>
    </source>
</evidence>
<dbReference type="AlphaFoldDB" id="A0A1I1JAY4"/>
<name>A0A1I1JAY4_9LACT</name>
<reference evidence="2" key="1">
    <citation type="submission" date="2016-10" db="EMBL/GenBank/DDBJ databases">
        <authorList>
            <person name="Varghese N."/>
            <person name="Submissions S."/>
        </authorList>
    </citation>
    <scope>NUCLEOTIDE SEQUENCE [LARGE SCALE GENOMIC DNA]</scope>
    <source>
        <strain evidence="2">DSM 23664</strain>
    </source>
</reference>
<keyword evidence="2" id="KW-1185">Reference proteome</keyword>
<sequence>MIESPTLHTSHTIPIDELMALSVEEYNKERPFPADRMKKIPLWKKLWNERRLKKLINKLLDDIGPYVPEIREHMDEPGEIPASVMDEVKALLIDAMKTIDEKKLLFERPFLAHFIEQGYLDVAETFIFRTRNEDSRLDNAEVFQALRNVWIMNSLQLCWEIPLALTPPMYAYSLLYPYTDNMLDDPNISPEAKQTFNRRLGKVLAGEHLSSNEPVEQRIFALVEMIKDDFPQAHFPPVTESIQLIHEGQVKSLLQSSGPPLSQEEIRTISFFKGGTSVLADAYLIKGTLTREESTFAFHYGAFLQLLDDLQDKDTDETERNQTLFSRKQDKAAVDQEIRRLITYIFTVNTVDTEDSSAAALMKDVISQCTLLMVMEAVGKNPETVTRSLYKELESFSNVRLTFYKELENKASDILKTN</sequence>
<dbReference type="RefSeq" id="WP_091530326.1">
    <property type="nucleotide sequence ID" value="NZ_FOLT01000007.1"/>
</dbReference>
<dbReference type="Proteomes" id="UP000199612">
    <property type="component" value="Unassembled WGS sequence"/>
</dbReference>
<organism evidence="1 2">
    <name type="scientific">Alkalibacterium subtropicum</name>
    <dbReference type="NCBI Taxonomy" id="753702"/>
    <lineage>
        <taxon>Bacteria</taxon>
        <taxon>Bacillati</taxon>
        <taxon>Bacillota</taxon>
        <taxon>Bacilli</taxon>
        <taxon>Lactobacillales</taxon>
        <taxon>Carnobacteriaceae</taxon>
        <taxon>Alkalibacterium</taxon>
    </lineage>
</organism>